<dbReference type="AlphaFoldDB" id="A0A813REZ6"/>
<evidence type="ECO:0000313" key="4">
    <source>
        <dbReference type="EMBL" id="CAF0780017.1"/>
    </source>
</evidence>
<name>A0A813REZ6_ADIRI</name>
<accession>A0A813REZ6</accession>
<evidence type="ECO:0000256" key="1">
    <source>
        <dbReference type="ARBA" id="ARBA00023157"/>
    </source>
</evidence>
<keyword evidence="1" id="KW-1015">Disulfide bond</keyword>
<feature type="chain" id="PRO_5032680649" description="Saposin B-type domain-containing protein" evidence="2">
    <location>
        <begin position="19"/>
        <end position="532"/>
    </location>
</feature>
<evidence type="ECO:0000256" key="2">
    <source>
        <dbReference type="SAM" id="SignalP"/>
    </source>
</evidence>
<feature type="domain" description="Saposin B-type" evidence="3">
    <location>
        <begin position="318"/>
        <end position="406"/>
    </location>
</feature>
<keyword evidence="5" id="KW-1185">Reference proteome</keyword>
<dbReference type="Proteomes" id="UP000663828">
    <property type="component" value="Unassembled WGS sequence"/>
</dbReference>
<evidence type="ECO:0000313" key="5">
    <source>
        <dbReference type="Proteomes" id="UP000663828"/>
    </source>
</evidence>
<gene>
    <name evidence="4" type="ORF">XAT740_LOCUS1918</name>
</gene>
<sequence>MYKAFLFCLLVVIGGTCASVPLKNQPKKLHRLDSYKSPAKLGIDLCPECIEESVEVINVLLNLILDEGIIESCSALCGALANRTGSVIIGDLCSVACEAFGIDEFVKVLIKMDLDPIWYCEILDLCPVNDHGDAKFINFQVTPKSAPEGSTFIFDCSFISVNGTGTGTINIELHDPKNRTAGNLYWFEARKPGTYPERIGFQTLFELDCDPTEEVCGGWPIGTYNITAQVCNGECGSQHPHSAIYDTARADSFSHQDPIYVREISPRPILSCIVKSTFIKAMYKTFACFFIAIIGITSASNVAKGNTHNVVHVKPNVRLDLCPTCINIADQSINILLNLILDTGIIGTCGTLCQALAQKTGSAIIGTVCDLVCDVVGIEEFIKLIEKADLDPIWYCEIAKMCPINDNGDAKITTFSITPPTGVKGTTFNIEFAYVSKNGTGTGELDIDIRCPDHMPVGASFLLEAKKAGTYTEKISIKAEPDPRCDPTQEPCEEWLPGTYNVTVQICNGECGSHHPHSAIYDTAKGSFQLTK</sequence>
<dbReference type="SMART" id="SM00741">
    <property type="entry name" value="SapB"/>
    <property type="match status" value="2"/>
</dbReference>
<feature type="domain" description="Saposin B-type" evidence="3">
    <location>
        <begin position="42"/>
        <end position="130"/>
    </location>
</feature>
<reference evidence="4" key="1">
    <citation type="submission" date="2021-02" db="EMBL/GenBank/DDBJ databases">
        <authorList>
            <person name="Nowell W R."/>
        </authorList>
    </citation>
    <scope>NUCLEOTIDE SEQUENCE</scope>
</reference>
<dbReference type="PROSITE" id="PS50015">
    <property type="entry name" value="SAP_B"/>
    <property type="match status" value="2"/>
</dbReference>
<proteinExistence type="predicted"/>
<evidence type="ECO:0000259" key="3">
    <source>
        <dbReference type="PROSITE" id="PS50015"/>
    </source>
</evidence>
<organism evidence="4 5">
    <name type="scientific">Adineta ricciae</name>
    <name type="common">Rotifer</name>
    <dbReference type="NCBI Taxonomy" id="249248"/>
    <lineage>
        <taxon>Eukaryota</taxon>
        <taxon>Metazoa</taxon>
        <taxon>Spiralia</taxon>
        <taxon>Gnathifera</taxon>
        <taxon>Rotifera</taxon>
        <taxon>Eurotatoria</taxon>
        <taxon>Bdelloidea</taxon>
        <taxon>Adinetida</taxon>
        <taxon>Adinetidae</taxon>
        <taxon>Adineta</taxon>
    </lineage>
</organism>
<dbReference type="InterPro" id="IPR008139">
    <property type="entry name" value="SaposinB_dom"/>
</dbReference>
<protein>
    <recommendedName>
        <fullName evidence="3">Saposin B-type domain-containing protein</fullName>
    </recommendedName>
</protein>
<comment type="caution">
    <text evidence="4">The sequence shown here is derived from an EMBL/GenBank/DDBJ whole genome shotgun (WGS) entry which is preliminary data.</text>
</comment>
<feature type="signal peptide" evidence="2">
    <location>
        <begin position="1"/>
        <end position="18"/>
    </location>
</feature>
<keyword evidence="2" id="KW-0732">Signal</keyword>
<dbReference type="EMBL" id="CAJNOR010000062">
    <property type="protein sequence ID" value="CAF0780017.1"/>
    <property type="molecule type" value="Genomic_DNA"/>
</dbReference>